<sequence length="258" mass="27587">MNAHTHTHALTHPSPQNQVGHHGNQAGANLFCVFDGHGSHGKDAATYSRQVLPALLDIELKKFFARNSSASDPHAAESLKGAVEVLLGEVFSETEKSLTRAGVNLANSGTTASVVYQLGNRLWTASAGDSRVILCQRAPAGPGHRASWRPQPLTIDHRPRRLSERARVEAAGARVQPKRLASGRLVCDIVTESPDPHIACRRVLDAALFEWEERMSADNITVLVVEFDWGDLDRSTEDDLDPRAALSAGAAAAAAGGG</sequence>
<dbReference type="CDD" id="cd00143">
    <property type="entry name" value="PP2Cc"/>
    <property type="match status" value="1"/>
</dbReference>
<evidence type="ECO:0000259" key="11">
    <source>
        <dbReference type="PROSITE" id="PS51746"/>
    </source>
</evidence>
<evidence type="ECO:0000256" key="4">
    <source>
        <dbReference type="ARBA" id="ARBA00022723"/>
    </source>
</evidence>
<dbReference type="GeneID" id="25729987"/>
<name>A0A0D2KHQ2_9CHLO</name>
<evidence type="ECO:0000256" key="3">
    <source>
        <dbReference type="ARBA" id="ARBA00013081"/>
    </source>
</evidence>
<keyword evidence="7 9" id="KW-0904">Protein phosphatase</keyword>
<dbReference type="SMART" id="SM00332">
    <property type="entry name" value="PP2Cc"/>
    <property type="match status" value="1"/>
</dbReference>
<keyword evidence="8" id="KW-0464">Manganese</keyword>
<dbReference type="OrthoDB" id="10264738at2759"/>
<dbReference type="InterPro" id="IPR015655">
    <property type="entry name" value="PP2C"/>
</dbReference>
<dbReference type="RefSeq" id="XP_013894373.1">
    <property type="nucleotide sequence ID" value="XM_014038919.1"/>
</dbReference>
<reference evidence="12 13" key="1">
    <citation type="journal article" date="2013" name="BMC Genomics">
        <title>Reconstruction of the lipid metabolism for the microalga Monoraphidium neglectum from its genome sequence reveals characteristics suitable for biofuel production.</title>
        <authorList>
            <person name="Bogen C."/>
            <person name="Al-Dilaimi A."/>
            <person name="Albersmeier A."/>
            <person name="Wichmann J."/>
            <person name="Grundmann M."/>
            <person name="Rupp O."/>
            <person name="Lauersen K.J."/>
            <person name="Blifernez-Klassen O."/>
            <person name="Kalinowski J."/>
            <person name="Goesmann A."/>
            <person name="Mussgnug J.H."/>
            <person name="Kruse O."/>
        </authorList>
    </citation>
    <scope>NUCLEOTIDE SEQUENCE [LARGE SCALE GENOMIC DNA]</scope>
    <source>
        <strain evidence="12 13">SAG 48.87</strain>
    </source>
</reference>
<gene>
    <name evidence="12" type="ORF">MNEG_12608</name>
</gene>
<dbReference type="EC" id="3.1.3.16" evidence="3"/>
<evidence type="ECO:0000313" key="12">
    <source>
        <dbReference type="EMBL" id="KIY95353.1"/>
    </source>
</evidence>
<keyword evidence="6" id="KW-0460">Magnesium</keyword>
<feature type="domain" description="PPM-type phosphatase" evidence="11">
    <location>
        <begin position="9"/>
        <end position="227"/>
    </location>
</feature>
<evidence type="ECO:0000256" key="5">
    <source>
        <dbReference type="ARBA" id="ARBA00022801"/>
    </source>
</evidence>
<dbReference type="Gene3D" id="3.60.40.10">
    <property type="entry name" value="PPM-type phosphatase domain"/>
    <property type="match status" value="1"/>
</dbReference>
<evidence type="ECO:0000256" key="1">
    <source>
        <dbReference type="ARBA" id="ARBA00001936"/>
    </source>
</evidence>
<dbReference type="SUPFAM" id="SSF81606">
    <property type="entry name" value="PP2C-like"/>
    <property type="match status" value="1"/>
</dbReference>
<dbReference type="GO" id="GO:0004722">
    <property type="term" value="F:protein serine/threonine phosphatase activity"/>
    <property type="evidence" value="ECO:0007669"/>
    <property type="project" value="UniProtKB-EC"/>
</dbReference>
<accession>A0A0D2KHQ2</accession>
<comment type="cofactor">
    <cofactor evidence="1">
        <name>Mn(2+)</name>
        <dbReference type="ChEBI" id="CHEBI:29035"/>
    </cofactor>
</comment>
<dbReference type="Pfam" id="PF00481">
    <property type="entry name" value="PP2C"/>
    <property type="match status" value="1"/>
</dbReference>
<evidence type="ECO:0000256" key="2">
    <source>
        <dbReference type="ARBA" id="ARBA00001946"/>
    </source>
</evidence>
<comment type="cofactor">
    <cofactor evidence="2">
        <name>Mg(2+)</name>
        <dbReference type="ChEBI" id="CHEBI:18420"/>
    </cofactor>
</comment>
<dbReference type="PANTHER" id="PTHR47992">
    <property type="entry name" value="PROTEIN PHOSPHATASE"/>
    <property type="match status" value="1"/>
</dbReference>
<feature type="region of interest" description="Disordered" evidence="10">
    <location>
        <begin position="1"/>
        <end position="22"/>
    </location>
</feature>
<dbReference type="InterPro" id="IPR001932">
    <property type="entry name" value="PPM-type_phosphatase-like_dom"/>
</dbReference>
<dbReference type="Proteomes" id="UP000054498">
    <property type="component" value="Unassembled WGS sequence"/>
</dbReference>
<protein>
    <recommendedName>
        <fullName evidence="3">protein-serine/threonine phosphatase</fullName>
        <ecNumber evidence="3">3.1.3.16</ecNumber>
    </recommendedName>
</protein>
<evidence type="ECO:0000256" key="7">
    <source>
        <dbReference type="ARBA" id="ARBA00022912"/>
    </source>
</evidence>
<organism evidence="12 13">
    <name type="scientific">Monoraphidium neglectum</name>
    <dbReference type="NCBI Taxonomy" id="145388"/>
    <lineage>
        <taxon>Eukaryota</taxon>
        <taxon>Viridiplantae</taxon>
        <taxon>Chlorophyta</taxon>
        <taxon>core chlorophytes</taxon>
        <taxon>Chlorophyceae</taxon>
        <taxon>CS clade</taxon>
        <taxon>Sphaeropleales</taxon>
        <taxon>Selenastraceae</taxon>
        <taxon>Monoraphidium</taxon>
    </lineage>
</organism>
<evidence type="ECO:0000256" key="8">
    <source>
        <dbReference type="ARBA" id="ARBA00023211"/>
    </source>
</evidence>
<comment type="similarity">
    <text evidence="9">Belongs to the PP2C family.</text>
</comment>
<evidence type="ECO:0000256" key="6">
    <source>
        <dbReference type="ARBA" id="ARBA00022842"/>
    </source>
</evidence>
<evidence type="ECO:0000256" key="9">
    <source>
        <dbReference type="RuleBase" id="RU003465"/>
    </source>
</evidence>
<dbReference type="PROSITE" id="PS51746">
    <property type="entry name" value="PPM_2"/>
    <property type="match status" value="1"/>
</dbReference>
<dbReference type="PROSITE" id="PS01032">
    <property type="entry name" value="PPM_1"/>
    <property type="match status" value="1"/>
</dbReference>
<dbReference type="InterPro" id="IPR036457">
    <property type="entry name" value="PPM-type-like_dom_sf"/>
</dbReference>
<dbReference type="KEGG" id="mng:MNEG_12608"/>
<keyword evidence="4" id="KW-0479">Metal-binding</keyword>
<keyword evidence="13" id="KW-1185">Reference proteome</keyword>
<dbReference type="AlphaFoldDB" id="A0A0D2KHQ2"/>
<dbReference type="EMBL" id="KK103553">
    <property type="protein sequence ID" value="KIY95353.1"/>
    <property type="molecule type" value="Genomic_DNA"/>
</dbReference>
<evidence type="ECO:0000313" key="13">
    <source>
        <dbReference type="Proteomes" id="UP000054498"/>
    </source>
</evidence>
<dbReference type="InterPro" id="IPR000222">
    <property type="entry name" value="PP2C_BS"/>
</dbReference>
<dbReference type="GO" id="GO:0046872">
    <property type="term" value="F:metal ion binding"/>
    <property type="evidence" value="ECO:0007669"/>
    <property type="project" value="UniProtKB-KW"/>
</dbReference>
<proteinExistence type="inferred from homology"/>
<keyword evidence="5 9" id="KW-0378">Hydrolase</keyword>
<evidence type="ECO:0000256" key="10">
    <source>
        <dbReference type="SAM" id="MobiDB-lite"/>
    </source>
</evidence>